<dbReference type="NCBIfam" id="TIGR02432">
    <property type="entry name" value="lysidine_TilS_N"/>
    <property type="match status" value="1"/>
</dbReference>
<dbReference type="GO" id="GO:0006400">
    <property type="term" value="P:tRNA modification"/>
    <property type="evidence" value="ECO:0007669"/>
    <property type="project" value="UniProtKB-UniRule"/>
</dbReference>
<dbReference type="RefSeq" id="WP_046317435.1">
    <property type="nucleotide sequence ID" value="NZ_JBHSZT010000005.1"/>
</dbReference>
<reference evidence="10 11" key="1">
    <citation type="submission" date="2015-01" db="EMBL/GenBank/DDBJ databases">
        <title>Comparative genomics of the lactic acid bacteria isolated from the honey bee gut.</title>
        <authorList>
            <person name="Ellegaard K.M."/>
            <person name="Tamarit D."/>
            <person name="Javelind E."/>
            <person name="Olofsson T."/>
            <person name="Andersson S.G."/>
            <person name="Vasquez A."/>
        </authorList>
    </citation>
    <scope>NUCLEOTIDE SEQUENCE [LARGE SCALE GENOMIC DNA]</scope>
    <source>
        <strain evidence="10 11">Bin4</strain>
    </source>
</reference>
<comment type="domain">
    <text evidence="8">The N-terminal region contains the highly conserved SGGXDS motif, predicted to be a P-loop motif involved in ATP binding.</text>
</comment>
<dbReference type="Pfam" id="PF01171">
    <property type="entry name" value="ATP_bind_3"/>
    <property type="match status" value="1"/>
</dbReference>
<dbReference type="GO" id="GO:0005524">
    <property type="term" value="F:ATP binding"/>
    <property type="evidence" value="ECO:0007669"/>
    <property type="project" value="UniProtKB-UniRule"/>
</dbReference>
<evidence type="ECO:0000256" key="3">
    <source>
        <dbReference type="ARBA" id="ARBA00022598"/>
    </source>
</evidence>
<dbReference type="GO" id="GO:0032267">
    <property type="term" value="F:tRNA(Ile)-lysidine synthase activity"/>
    <property type="evidence" value="ECO:0007669"/>
    <property type="project" value="UniProtKB-EC"/>
</dbReference>
<dbReference type="Gene3D" id="3.40.50.620">
    <property type="entry name" value="HUPs"/>
    <property type="match status" value="1"/>
</dbReference>
<dbReference type="PANTHER" id="PTHR43033:SF1">
    <property type="entry name" value="TRNA(ILE)-LYSIDINE SYNTHASE-RELATED"/>
    <property type="match status" value="1"/>
</dbReference>
<dbReference type="CDD" id="cd01992">
    <property type="entry name" value="TilS_N"/>
    <property type="match status" value="1"/>
</dbReference>
<dbReference type="GO" id="GO:0005737">
    <property type="term" value="C:cytoplasm"/>
    <property type="evidence" value="ECO:0007669"/>
    <property type="project" value="UniProtKB-SubCell"/>
</dbReference>
<comment type="subcellular location">
    <subcellularLocation>
        <location evidence="1 8">Cytoplasm</location>
    </subcellularLocation>
</comment>
<evidence type="ECO:0000256" key="5">
    <source>
        <dbReference type="ARBA" id="ARBA00022741"/>
    </source>
</evidence>
<keyword evidence="6 8" id="KW-0067">ATP-binding</keyword>
<comment type="similarity">
    <text evidence="8">Belongs to the tRNA(Ile)-lysidine synthase family.</text>
</comment>
<dbReference type="HAMAP" id="MF_01161">
    <property type="entry name" value="tRNA_Ile_lys_synt"/>
    <property type="match status" value="1"/>
</dbReference>
<comment type="catalytic activity">
    <reaction evidence="7 8">
        <text>cytidine(34) in tRNA(Ile2) + L-lysine + ATP = lysidine(34) in tRNA(Ile2) + AMP + diphosphate + H(+)</text>
        <dbReference type="Rhea" id="RHEA:43744"/>
        <dbReference type="Rhea" id="RHEA-COMP:10625"/>
        <dbReference type="Rhea" id="RHEA-COMP:10670"/>
        <dbReference type="ChEBI" id="CHEBI:15378"/>
        <dbReference type="ChEBI" id="CHEBI:30616"/>
        <dbReference type="ChEBI" id="CHEBI:32551"/>
        <dbReference type="ChEBI" id="CHEBI:33019"/>
        <dbReference type="ChEBI" id="CHEBI:82748"/>
        <dbReference type="ChEBI" id="CHEBI:83665"/>
        <dbReference type="ChEBI" id="CHEBI:456215"/>
        <dbReference type="EC" id="6.3.4.19"/>
    </reaction>
</comment>
<evidence type="ECO:0000256" key="7">
    <source>
        <dbReference type="ARBA" id="ARBA00048539"/>
    </source>
</evidence>
<evidence type="ECO:0000256" key="8">
    <source>
        <dbReference type="HAMAP-Rule" id="MF_01161"/>
    </source>
</evidence>
<evidence type="ECO:0000256" key="4">
    <source>
        <dbReference type="ARBA" id="ARBA00022694"/>
    </source>
</evidence>
<dbReference type="Proteomes" id="UP000033558">
    <property type="component" value="Unassembled WGS sequence"/>
</dbReference>
<feature type="binding site" evidence="8">
    <location>
        <begin position="30"/>
        <end position="35"/>
    </location>
    <ligand>
        <name>ATP</name>
        <dbReference type="ChEBI" id="CHEBI:30616"/>
    </ligand>
</feature>
<dbReference type="InterPro" id="IPR012795">
    <property type="entry name" value="tRNA_Ile_lys_synt_N"/>
</dbReference>
<proteinExistence type="inferred from homology"/>
<dbReference type="InterPro" id="IPR014729">
    <property type="entry name" value="Rossmann-like_a/b/a_fold"/>
</dbReference>
<dbReference type="SMART" id="SM00977">
    <property type="entry name" value="TilS_C"/>
    <property type="match status" value="1"/>
</dbReference>
<protein>
    <recommendedName>
        <fullName evidence="8">tRNA(Ile)-lysidine synthase</fullName>
        <ecNumber evidence="8">6.3.4.19</ecNumber>
    </recommendedName>
    <alternativeName>
        <fullName evidence="8">tRNA(Ile)-2-lysyl-cytidine synthase</fullName>
    </alternativeName>
    <alternativeName>
        <fullName evidence="8">tRNA(Ile)-lysidine synthetase</fullName>
    </alternativeName>
</protein>
<dbReference type="InterPro" id="IPR012094">
    <property type="entry name" value="tRNA_Ile_lys_synt"/>
</dbReference>
<keyword evidence="3 8" id="KW-0436">Ligase</keyword>
<dbReference type="EMBL" id="JXJQ01000010">
    <property type="protein sequence ID" value="KJY60680.1"/>
    <property type="molecule type" value="Genomic_DNA"/>
</dbReference>
<evidence type="ECO:0000259" key="9">
    <source>
        <dbReference type="SMART" id="SM00977"/>
    </source>
</evidence>
<dbReference type="InterPro" id="IPR012796">
    <property type="entry name" value="Lysidine-tRNA-synth_C"/>
</dbReference>
<dbReference type="SUPFAM" id="SSF52402">
    <property type="entry name" value="Adenine nucleotide alpha hydrolases-like"/>
    <property type="match status" value="1"/>
</dbReference>
<accession>A0A0F4LQ18</accession>
<dbReference type="InterPro" id="IPR011063">
    <property type="entry name" value="TilS/TtcA_N"/>
</dbReference>
<evidence type="ECO:0000256" key="6">
    <source>
        <dbReference type="ARBA" id="ARBA00022840"/>
    </source>
</evidence>
<evidence type="ECO:0000313" key="10">
    <source>
        <dbReference type="EMBL" id="KJY60680.1"/>
    </source>
</evidence>
<dbReference type="STRING" id="1218492.JG30_13670"/>
<keyword evidence="5 8" id="KW-0547">Nucleotide-binding</keyword>
<evidence type="ECO:0000256" key="2">
    <source>
        <dbReference type="ARBA" id="ARBA00022490"/>
    </source>
</evidence>
<keyword evidence="4 8" id="KW-0819">tRNA processing</keyword>
<dbReference type="EC" id="6.3.4.19" evidence="8"/>
<dbReference type="AlphaFoldDB" id="A0A0F4LQ18"/>
<comment type="caution">
    <text evidence="10">The sequence shown here is derived from an EMBL/GenBank/DDBJ whole genome shotgun (WGS) entry which is preliminary data.</text>
</comment>
<evidence type="ECO:0000313" key="11">
    <source>
        <dbReference type="Proteomes" id="UP000033558"/>
    </source>
</evidence>
<dbReference type="OrthoDB" id="9807403at2"/>
<gene>
    <name evidence="8" type="primary">tilS</name>
    <name evidence="10" type="ORF">JG30_13670</name>
</gene>
<dbReference type="PANTHER" id="PTHR43033">
    <property type="entry name" value="TRNA(ILE)-LYSIDINE SYNTHASE-RELATED"/>
    <property type="match status" value="1"/>
</dbReference>
<evidence type="ECO:0000256" key="1">
    <source>
        <dbReference type="ARBA" id="ARBA00004496"/>
    </source>
</evidence>
<dbReference type="PATRIC" id="fig|1218492.5.peg.1418"/>
<feature type="domain" description="Lysidine-tRNA(Ile) synthetase C-terminal" evidence="9">
    <location>
        <begin position="372"/>
        <end position="439"/>
    </location>
</feature>
<dbReference type="HOGENOM" id="CLU_018869_0_2_9"/>
<name>A0A0F4LQ18_9LACO</name>
<dbReference type="NCBIfam" id="TIGR02433">
    <property type="entry name" value="lysidine_TilS_C"/>
    <property type="match status" value="1"/>
</dbReference>
<organism evidence="10 11">
    <name type="scientific">Bombilactobacillus mellifer</name>
    <dbReference type="NCBI Taxonomy" id="1218492"/>
    <lineage>
        <taxon>Bacteria</taxon>
        <taxon>Bacillati</taxon>
        <taxon>Bacillota</taxon>
        <taxon>Bacilli</taxon>
        <taxon>Lactobacillales</taxon>
        <taxon>Lactobacillaceae</taxon>
        <taxon>Bombilactobacillus</taxon>
    </lineage>
</organism>
<dbReference type="Pfam" id="PF11734">
    <property type="entry name" value="TilS_C"/>
    <property type="match status" value="1"/>
</dbReference>
<keyword evidence="2 8" id="KW-0963">Cytoplasm</keyword>
<dbReference type="SUPFAM" id="SSF56037">
    <property type="entry name" value="PheT/TilS domain"/>
    <property type="match status" value="1"/>
</dbReference>
<sequence length="445" mass="52629">MTDPTEIKFMQIMHQTAYLKPEDRLLVAVSGGSDSMALLNLLLHLPDSMRPKLFVATVDFALRSISSQEVAAVRQFCQQRQIPFWTTRWQHATSVTSMEAQARQFRYNFFQQIMQKNQLTKLATAHQADDQAETILMKLIRSGSFWTVQGIVPCQTWKVGQLVRPLLNFTKKELQDYLHRQHLSYAVDESNFQDITWRNRLRHYVLPQLQRENPRLHEHLQQFSQQQISVQNLLQQYFQTLIAPRLTRVLQGWQLDLQDLLTGEPVQLSLLVQYLVHDLIQVELTGRQLAAVQQLFPKANGLLKLTGDWQLQKSYRYLFLLRSATSTSPSTEQYLLQIDQQVLANDGQKFTIKQSIQKSPKTFYYDHWPRRIVLRHRQPGDQVRLLNGQHQKLKARLINLKIPQWQRDQLWLILFDQEIVWIPQVYRYQTPSKKFLFEVKWERNN</sequence>
<comment type="function">
    <text evidence="8">Ligates lysine onto the cytidine present at position 34 of the AUA codon-specific tRNA(Ile) that contains the anticodon CAU, in an ATP-dependent manner. Cytidine is converted to lysidine, thus changing the amino acid specificity of the tRNA from methionine to isoleucine.</text>
</comment>
<keyword evidence="11" id="KW-1185">Reference proteome</keyword>